<feature type="domain" description="BHLH" evidence="7">
    <location>
        <begin position="453"/>
        <end position="502"/>
    </location>
</feature>
<evidence type="ECO:0000313" key="9">
    <source>
        <dbReference type="Proteomes" id="UP001371456"/>
    </source>
</evidence>
<dbReference type="Pfam" id="PF22754">
    <property type="entry name" value="bHLH-TF_ACT-like_plant"/>
    <property type="match status" value="1"/>
</dbReference>
<proteinExistence type="predicted"/>
<dbReference type="EMBL" id="JBANQN010000008">
    <property type="protein sequence ID" value="KAK6783331.1"/>
    <property type="molecule type" value="Genomic_DNA"/>
</dbReference>
<dbReference type="InterPro" id="IPR054502">
    <property type="entry name" value="bHLH-TF_ACT-like_plant"/>
</dbReference>
<reference evidence="8 9" key="1">
    <citation type="submission" date="2024-02" db="EMBL/GenBank/DDBJ databases">
        <title>de novo genome assembly of Solanum bulbocastanum strain 11H21.</title>
        <authorList>
            <person name="Hosaka A.J."/>
        </authorList>
    </citation>
    <scope>NUCLEOTIDE SEQUENCE [LARGE SCALE GENOMIC DNA]</scope>
    <source>
        <tissue evidence="8">Young leaves</tissue>
    </source>
</reference>
<keyword evidence="9" id="KW-1185">Reference proteome</keyword>
<evidence type="ECO:0000256" key="4">
    <source>
        <dbReference type="ARBA" id="ARBA00023163"/>
    </source>
</evidence>
<dbReference type="GO" id="GO:0005634">
    <property type="term" value="C:nucleus"/>
    <property type="evidence" value="ECO:0007669"/>
    <property type="project" value="UniProtKB-SubCell"/>
</dbReference>
<feature type="region of interest" description="Disordered" evidence="6">
    <location>
        <begin position="510"/>
        <end position="536"/>
    </location>
</feature>
<keyword evidence="2" id="KW-0805">Transcription regulation</keyword>
<dbReference type="PROSITE" id="PS50888">
    <property type="entry name" value="BHLH"/>
    <property type="match status" value="1"/>
</dbReference>
<dbReference type="PANTHER" id="PTHR46266">
    <property type="entry name" value="TRANSCRIPTION FACTOR TT8"/>
    <property type="match status" value="1"/>
</dbReference>
<sequence length="647" mass="72578">MPTCSKSLSLWLKLKRIEALKMAMGHQDQDGVPGNLRKQLALAVRGIQWSYAIFWSTPVTQPGVLKWIDGYYNGDIKTRKTVQAGEVNEDQLGLQRTEQLKELYSSLLTGESEEDLQPQAKRPSASLSPEDLTDTEWYFLVCMSFVFNVGQGLPGKTLATNETVWLCNAHQAESRVFSRSLLAKSASIQTVVCFPYLGGVIELGVTELVTEDPDLIQKIKNSFLEVDHSFLSKRPNYVSNDAKNDTNIVSQKPDHNALENDAYPVEINYSSPHDSSNGFVANQEAEDSLMVVDGIGEASQAQSWKFMDDNMSNGANSSLNSSDCISQNNANCEKLSPLSSGENETKPCPLNRQENDQKKPHLLDHQRDDAQYQAVLSTLLKSSDQLTLGPHFRNMNKKSSFAGWKTDIQMPRFGTAQKLLKKVLLEVPRMHAGVKFSRENGKKNSLWRPEVDDIDRNRVISERRRREKINERFMHLASMLPTSSKVDKISLLDETIEYLKELERRVQELEARSARRSNDTAEQTSDNCGTSKFNDIRGSLPNKRKACDMDEMEPESCNGLLKRSSADSIVINMIDKEVSIKMSCLWSESLLLKIMEALTDLHMDCHTVQSSNIDGILSIAIESKSTGSKTVAVGTIREALQRVVWKS</sequence>
<feature type="region of interest" description="Disordered" evidence="6">
    <location>
        <begin position="334"/>
        <end position="356"/>
    </location>
</feature>
<dbReference type="GO" id="GO:0046983">
    <property type="term" value="F:protein dimerization activity"/>
    <property type="evidence" value="ECO:0007669"/>
    <property type="project" value="InterPro"/>
</dbReference>
<dbReference type="SMART" id="SM00353">
    <property type="entry name" value="HLH"/>
    <property type="match status" value="1"/>
</dbReference>
<protein>
    <recommendedName>
        <fullName evidence="7">BHLH domain-containing protein</fullName>
    </recommendedName>
</protein>
<evidence type="ECO:0000256" key="2">
    <source>
        <dbReference type="ARBA" id="ARBA00023015"/>
    </source>
</evidence>
<accession>A0AAN8TDG1</accession>
<dbReference type="InterPro" id="IPR025610">
    <property type="entry name" value="MYC/MYB_N"/>
</dbReference>
<evidence type="ECO:0000256" key="1">
    <source>
        <dbReference type="ARBA" id="ARBA00004123"/>
    </source>
</evidence>
<keyword evidence="3" id="KW-0010">Activator</keyword>
<keyword evidence="4" id="KW-0804">Transcription</keyword>
<evidence type="ECO:0000256" key="5">
    <source>
        <dbReference type="ARBA" id="ARBA00023242"/>
    </source>
</evidence>
<evidence type="ECO:0000313" key="8">
    <source>
        <dbReference type="EMBL" id="KAK6783331.1"/>
    </source>
</evidence>
<evidence type="ECO:0000256" key="6">
    <source>
        <dbReference type="SAM" id="MobiDB-lite"/>
    </source>
</evidence>
<comment type="caution">
    <text evidence="8">The sequence shown here is derived from an EMBL/GenBank/DDBJ whole genome shotgun (WGS) entry which is preliminary data.</text>
</comment>
<dbReference type="Proteomes" id="UP001371456">
    <property type="component" value="Unassembled WGS sequence"/>
</dbReference>
<dbReference type="Pfam" id="PF14215">
    <property type="entry name" value="bHLH-MYC_N"/>
    <property type="match status" value="1"/>
</dbReference>
<dbReference type="SUPFAM" id="SSF47459">
    <property type="entry name" value="HLH, helix-loop-helix DNA-binding domain"/>
    <property type="match status" value="1"/>
</dbReference>
<gene>
    <name evidence="8" type="ORF">RDI58_021128</name>
</gene>
<keyword evidence="5" id="KW-0539">Nucleus</keyword>
<name>A0AAN8TDG1_SOLBU</name>
<evidence type="ECO:0000256" key="3">
    <source>
        <dbReference type="ARBA" id="ARBA00023159"/>
    </source>
</evidence>
<dbReference type="Gene3D" id="4.10.280.10">
    <property type="entry name" value="Helix-loop-helix DNA-binding domain"/>
    <property type="match status" value="1"/>
</dbReference>
<feature type="compositionally biased region" description="Polar residues" evidence="6">
    <location>
        <begin position="520"/>
        <end position="533"/>
    </location>
</feature>
<comment type="subcellular location">
    <subcellularLocation>
        <location evidence="1">Nucleus</location>
    </subcellularLocation>
</comment>
<dbReference type="AlphaFoldDB" id="A0AAN8TDG1"/>
<dbReference type="InterPro" id="IPR011598">
    <property type="entry name" value="bHLH_dom"/>
</dbReference>
<feature type="compositionally biased region" description="Basic and acidic residues" evidence="6">
    <location>
        <begin position="510"/>
        <end position="519"/>
    </location>
</feature>
<dbReference type="GO" id="GO:0080090">
    <property type="term" value="P:regulation of primary metabolic process"/>
    <property type="evidence" value="ECO:0007669"/>
    <property type="project" value="UniProtKB-ARBA"/>
</dbReference>
<dbReference type="Pfam" id="PF00010">
    <property type="entry name" value="HLH"/>
    <property type="match status" value="1"/>
</dbReference>
<organism evidence="8 9">
    <name type="scientific">Solanum bulbocastanum</name>
    <name type="common">Wild potato</name>
    <dbReference type="NCBI Taxonomy" id="147425"/>
    <lineage>
        <taxon>Eukaryota</taxon>
        <taxon>Viridiplantae</taxon>
        <taxon>Streptophyta</taxon>
        <taxon>Embryophyta</taxon>
        <taxon>Tracheophyta</taxon>
        <taxon>Spermatophyta</taxon>
        <taxon>Magnoliopsida</taxon>
        <taxon>eudicotyledons</taxon>
        <taxon>Gunneridae</taxon>
        <taxon>Pentapetalae</taxon>
        <taxon>asterids</taxon>
        <taxon>lamiids</taxon>
        <taxon>Solanales</taxon>
        <taxon>Solanaceae</taxon>
        <taxon>Solanoideae</taxon>
        <taxon>Solaneae</taxon>
        <taxon>Solanum</taxon>
    </lineage>
</organism>
<evidence type="ECO:0000259" key="7">
    <source>
        <dbReference type="PROSITE" id="PS50888"/>
    </source>
</evidence>
<dbReference type="InterPro" id="IPR036638">
    <property type="entry name" value="HLH_DNA-bd_sf"/>
</dbReference>
<dbReference type="PANTHER" id="PTHR46266:SF3">
    <property type="entry name" value="TRANSCRIPTION FACTOR EGL1"/>
    <property type="match status" value="1"/>
</dbReference>